<reference evidence="2" key="1">
    <citation type="journal article" date="2020" name="Nature">
        <title>Giant virus diversity and host interactions through global metagenomics.</title>
        <authorList>
            <person name="Schulz F."/>
            <person name="Roux S."/>
            <person name="Paez-Espino D."/>
            <person name="Jungbluth S."/>
            <person name="Walsh D.A."/>
            <person name="Denef V.J."/>
            <person name="McMahon K.D."/>
            <person name="Konstantinidis K.T."/>
            <person name="Eloe-Fadrosh E.A."/>
            <person name="Kyrpides N.C."/>
            <person name="Woyke T."/>
        </authorList>
    </citation>
    <scope>NUCLEOTIDE SEQUENCE</scope>
    <source>
        <strain evidence="2">GVMAG-M-3300009182-46</strain>
    </source>
</reference>
<keyword evidence="1" id="KW-0472">Membrane</keyword>
<name>A0A6C0F6F6_9ZZZZ</name>
<dbReference type="EMBL" id="MN739032">
    <property type="protein sequence ID" value="QHT36203.1"/>
    <property type="molecule type" value="Genomic_DNA"/>
</dbReference>
<keyword evidence="1" id="KW-1133">Transmembrane helix</keyword>
<protein>
    <submittedName>
        <fullName evidence="2">Uncharacterized protein</fullName>
    </submittedName>
</protein>
<feature type="transmembrane region" description="Helical" evidence="1">
    <location>
        <begin position="6"/>
        <end position="25"/>
    </location>
</feature>
<accession>A0A6C0F6F6</accession>
<dbReference type="AlphaFoldDB" id="A0A6C0F6F6"/>
<organism evidence="2">
    <name type="scientific">viral metagenome</name>
    <dbReference type="NCBI Taxonomy" id="1070528"/>
    <lineage>
        <taxon>unclassified sequences</taxon>
        <taxon>metagenomes</taxon>
        <taxon>organismal metagenomes</taxon>
    </lineage>
</organism>
<evidence type="ECO:0000256" key="1">
    <source>
        <dbReference type="SAM" id="Phobius"/>
    </source>
</evidence>
<evidence type="ECO:0000313" key="2">
    <source>
        <dbReference type="EMBL" id="QHT36203.1"/>
    </source>
</evidence>
<keyword evidence="1" id="KW-0812">Transmembrane</keyword>
<proteinExistence type="predicted"/>
<sequence length="79" mass="8801">MLAKYISFPVFLISLAIGLFFVYILGPDMKIVHLYPNPDNIGNIQYKDKADQCFSYSSTEVACPVDLSKIKIAPIQATT</sequence>